<keyword evidence="6" id="KW-1185">Reference proteome</keyword>
<dbReference type="OrthoDB" id="9786191at2"/>
<dbReference type="EMBL" id="FPIZ01000006">
    <property type="protein sequence ID" value="SFW51469.1"/>
    <property type="molecule type" value="Genomic_DNA"/>
</dbReference>
<dbReference type="GO" id="GO:0016715">
    <property type="term" value="F:oxidoreductase activity, acting on paired donors, with incorporation or reduction of molecular oxygen, reduced ascorbate as one donor, and incorporation of one atom of oxygen"/>
    <property type="evidence" value="ECO:0007669"/>
    <property type="project" value="InterPro"/>
</dbReference>
<dbReference type="InterPro" id="IPR014784">
    <property type="entry name" value="Cu2_ascorb_mOase-like_C"/>
</dbReference>
<dbReference type="RefSeq" id="WP_072359978.1">
    <property type="nucleotide sequence ID" value="NZ_CBHWAX010000004.1"/>
</dbReference>
<dbReference type="SUPFAM" id="SSF46626">
    <property type="entry name" value="Cytochrome c"/>
    <property type="match status" value="1"/>
</dbReference>
<evidence type="ECO:0000313" key="4">
    <source>
        <dbReference type="EMBL" id="WQG92846.1"/>
    </source>
</evidence>
<sequence length="433" mass="49760">MKRLFLFLCLFTILSLAASAQHITWYQHIAPIIHTNCTPCHRPDEAGPFSLITYEDVAKRAAMVKRVTQSRYMPPWKADPHYVNYANERRLTDEEIALITDWADHQMPVGKNGKDKPDTILTSKVSRLPDLELTMKQAFIVKGDNVERFVVFKIPFELPDSMNVEAIRFITNNRKLIHHANYEIDDVPAEDLYNTQDYVNLTEEGNIRTAQYIPYRKRMIYYGGWIPGASYESYPPGIGWKMPKRGIILLTLHFAPLGKEEKSISGVQVYFTKKEVKRSIRAASIGSGGAGEKDIDPFFYIPANVVKTFRVKVGVPADESILYVWPHMHYIGKIFRAYCVTPEQDTIRLVSIPDWNVAWQEMYWFPQLKKLPKGSTIVVEGTYDNTAENPSNPNNPPQLIYSSGDMKSTDEMMTLVMVYLPYEKGDEKMEIKR</sequence>
<dbReference type="Gene3D" id="2.60.120.230">
    <property type="match status" value="1"/>
</dbReference>
<keyword evidence="1" id="KW-1015">Disulfide bond</keyword>
<dbReference type="InterPro" id="IPR036939">
    <property type="entry name" value="Cu2_ascorb_mOase_N_sf"/>
</dbReference>
<dbReference type="STRING" id="1004.SAMN05661012_02272"/>
<evidence type="ECO:0000256" key="2">
    <source>
        <dbReference type="SAM" id="SignalP"/>
    </source>
</evidence>
<dbReference type="Gene3D" id="2.60.120.310">
    <property type="entry name" value="Copper type II, ascorbate-dependent monooxygenase, N-terminal domain"/>
    <property type="match status" value="1"/>
</dbReference>
<dbReference type="EMBL" id="CP140154">
    <property type="protein sequence ID" value="WQG92846.1"/>
    <property type="molecule type" value="Genomic_DNA"/>
</dbReference>
<keyword evidence="2" id="KW-0732">Signal</keyword>
<dbReference type="GO" id="GO:0009055">
    <property type="term" value="F:electron transfer activity"/>
    <property type="evidence" value="ECO:0007669"/>
    <property type="project" value="InterPro"/>
</dbReference>
<dbReference type="SUPFAM" id="SSF49742">
    <property type="entry name" value="PHM/PNGase F"/>
    <property type="match status" value="2"/>
</dbReference>
<reference evidence="4 6" key="2">
    <citation type="submission" date="2023-11" db="EMBL/GenBank/DDBJ databases">
        <title>MicrobeMod: A computational toolkit for identifying prokaryotic methylation and restriction-modification with nanopore sequencing.</title>
        <authorList>
            <person name="Crits-Christoph A."/>
            <person name="Kang S.C."/>
            <person name="Lee H."/>
            <person name="Ostrov N."/>
        </authorList>
    </citation>
    <scope>NUCLEOTIDE SEQUENCE [LARGE SCALE GENOMIC DNA]</scope>
    <source>
        <strain evidence="4 6">ATCC 23090</strain>
    </source>
</reference>
<protein>
    <submittedName>
        <fullName evidence="4">Cytochrome c</fullName>
    </submittedName>
</protein>
<evidence type="ECO:0000313" key="5">
    <source>
        <dbReference type="Proteomes" id="UP000183788"/>
    </source>
</evidence>
<dbReference type="AlphaFoldDB" id="A0A1K1PVE6"/>
<feature type="chain" id="PRO_5013086061" evidence="2">
    <location>
        <begin position="21"/>
        <end position="433"/>
    </location>
</feature>
<dbReference type="InterPro" id="IPR008977">
    <property type="entry name" value="PHM/PNGase_F_dom_sf"/>
</dbReference>
<feature type="signal peptide" evidence="2">
    <location>
        <begin position="1"/>
        <end position="20"/>
    </location>
</feature>
<evidence type="ECO:0000313" key="6">
    <source>
        <dbReference type="Proteomes" id="UP001326715"/>
    </source>
</evidence>
<reference evidence="3 5" key="1">
    <citation type="submission" date="2016-11" db="EMBL/GenBank/DDBJ databases">
        <authorList>
            <person name="Jaros S."/>
            <person name="Januszkiewicz K."/>
            <person name="Wedrychowicz H."/>
        </authorList>
    </citation>
    <scope>NUCLEOTIDE SEQUENCE [LARGE SCALE GENOMIC DNA]</scope>
    <source>
        <strain evidence="3 5">DSM 784</strain>
    </source>
</reference>
<dbReference type="Proteomes" id="UP001326715">
    <property type="component" value="Chromosome"/>
</dbReference>
<accession>A0A1K1PVE6</accession>
<evidence type="ECO:0000256" key="1">
    <source>
        <dbReference type="ARBA" id="ARBA00023157"/>
    </source>
</evidence>
<evidence type="ECO:0000313" key="3">
    <source>
        <dbReference type="EMBL" id="SFW51469.1"/>
    </source>
</evidence>
<dbReference type="InterPro" id="IPR036909">
    <property type="entry name" value="Cyt_c-like_dom_sf"/>
</dbReference>
<dbReference type="GO" id="GO:0005507">
    <property type="term" value="F:copper ion binding"/>
    <property type="evidence" value="ECO:0007669"/>
    <property type="project" value="InterPro"/>
</dbReference>
<gene>
    <name evidence="3" type="ORF">SAMN05661012_02272</name>
    <name evidence="4" type="ORF">SR876_15105</name>
</gene>
<dbReference type="GO" id="GO:0020037">
    <property type="term" value="F:heme binding"/>
    <property type="evidence" value="ECO:0007669"/>
    <property type="project" value="InterPro"/>
</dbReference>
<name>A0A1K1PVE6_9BACT</name>
<dbReference type="Proteomes" id="UP000183788">
    <property type="component" value="Unassembled WGS sequence"/>
</dbReference>
<proteinExistence type="predicted"/>
<organism evidence="3 5">
    <name type="scientific">Chitinophaga sancti</name>
    <dbReference type="NCBI Taxonomy" id="1004"/>
    <lineage>
        <taxon>Bacteria</taxon>
        <taxon>Pseudomonadati</taxon>
        <taxon>Bacteroidota</taxon>
        <taxon>Chitinophagia</taxon>
        <taxon>Chitinophagales</taxon>
        <taxon>Chitinophagaceae</taxon>
        <taxon>Chitinophaga</taxon>
    </lineage>
</organism>